<dbReference type="AlphaFoldDB" id="A0A922PW39"/>
<feature type="transmembrane region" description="Helical" evidence="1">
    <location>
        <begin position="188"/>
        <end position="209"/>
    </location>
</feature>
<proteinExistence type="predicted"/>
<dbReference type="Proteomes" id="UP000051085">
    <property type="component" value="Unassembled WGS sequence"/>
</dbReference>
<keyword evidence="1" id="KW-0472">Membrane</keyword>
<evidence type="ECO:0000313" key="3">
    <source>
        <dbReference type="Proteomes" id="UP000051085"/>
    </source>
</evidence>
<accession>A0A922PW39</accession>
<dbReference type="InterPro" id="IPR009339">
    <property type="entry name" value="DUF998"/>
</dbReference>
<feature type="transmembrane region" description="Helical" evidence="1">
    <location>
        <begin position="263"/>
        <end position="283"/>
    </location>
</feature>
<sequence length="392" mass="44868">MTKKYQIEIPKAALEQTDFQPGDHLALSVNHKQIDVRSARVIDQLPQIVFWWYALPAAVVTLIFYAFFRQRNAVHPIPLTGSDYSLANGTMFLGVISGLVLFITTFIVEKVKKTGPTKDFYWRSLPPLAIACGLIMVFSFSAFFWLLGQMFANASFDLYTTTVFAFVIFAAVNYVMINLAMTLTSGVVTNLLTIMIIGGMLFSMLTNSSRDWWKHNFSFLGTVENSASLQFNVTLIFSGLLMLTLVDYLFVNLQKRYRGWQVLTLRWLLYMLSACIASIGLFPNDPQFHILHDRVSMWLVYIMLILIVLVRWLLPEVTRQFLILSYVMGALMGLEYIIFKLSNYLSLTAFELLEFGLAFSWLLLLLQNIENLARFGHNLFLVKITPVEDKTK</sequence>
<comment type="caution">
    <text evidence="2">The sequence shown here is derived from an EMBL/GenBank/DDBJ whole genome shotgun (WGS) entry which is preliminary data.</text>
</comment>
<keyword evidence="1" id="KW-0812">Transmembrane</keyword>
<evidence type="ECO:0000313" key="2">
    <source>
        <dbReference type="EMBL" id="KRM37901.1"/>
    </source>
</evidence>
<feature type="transmembrane region" description="Helical" evidence="1">
    <location>
        <begin position="345"/>
        <end position="366"/>
    </location>
</feature>
<feature type="transmembrane region" description="Helical" evidence="1">
    <location>
        <begin position="158"/>
        <end position="176"/>
    </location>
</feature>
<feature type="transmembrane region" description="Helical" evidence="1">
    <location>
        <begin position="120"/>
        <end position="146"/>
    </location>
</feature>
<evidence type="ECO:0000256" key="1">
    <source>
        <dbReference type="SAM" id="Phobius"/>
    </source>
</evidence>
<feature type="transmembrane region" description="Helical" evidence="1">
    <location>
        <begin position="88"/>
        <end position="108"/>
    </location>
</feature>
<feature type="transmembrane region" description="Helical" evidence="1">
    <location>
        <begin position="229"/>
        <end position="251"/>
    </location>
</feature>
<feature type="transmembrane region" description="Helical" evidence="1">
    <location>
        <begin position="295"/>
        <end position="314"/>
    </location>
</feature>
<keyword evidence="1" id="KW-1133">Transmembrane helix</keyword>
<dbReference type="RefSeq" id="WP_057805861.1">
    <property type="nucleotide sequence ID" value="NZ_AZGO01000008.1"/>
</dbReference>
<organism evidence="2 3">
    <name type="scientific">Limosilactobacillus pontis DSM 8475</name>
    <dbReference type="NCBI Taxonomy" id="1423794"/>
    <lineage>
        <taxon>Bacteria</taxon>
        <taxon>Bacillati</taxon>
        <taxon>Bacillota</taxon>
        <taxon>Bacilli</taxon>
        <taxon>Lactobacillales</taxon>
        <taxon>Lactobacillaceae</taxon>
        <taxon>Limosilactobacillus</taxon>
    </lineage>
</organism>
<reference evidence="2 3" key="1">
    <citation type="journal article" date="2015" name="Genome Announc.">
        <title>Expanding the biotechnology potential of lactobacilli through comparative genomics of 213 strains and associated genera.</title>
        <authorList>
            <person name="Sun Z."/>
            <person name="Harris H.M."/>
            <person name="McCann A."/>
            <person name="Guo C."/>
            <person name="Argimon S."/>
            <person name="Zhang W."/>
            <person name="Yang X."/>
            <person name="Jeffery I.B."/>
            <person name="Cooney J.C."/>
            <person name="Kagawa T.F."/>
            <person name="Liu W."/>
            <person name="Song Y."/>
            <person name="Salvetti E."/>
            <person name="Wrobel A."/>
            <person name="Rasinkangas P."/>
            <person name="Parkhill J."/>
            <person name="Rea M.C."/>
            <person name="O'Sullivan O."/>
            <person name="Ritari J."/>
            <person name="Douillard F.P."/>
            <person name="Paul Ross R."/>
            <person name="Yang R."/>
            <person name="Briner A.E."/>
            <person name="Felis G.E."/>
            <person name="de Vos W.M."/>
            <person name="Barrangou R."/>
            <person name="Klaenhammer T.R."/>
            <person name="Caufield P.W."/>
            <person name="Cui Y."/>
            <person name="Zhang H."/>
            <person name="O'Toole P.W."/>
        </authorList>
    </citation>
    <scope>NUCLEOTIDE SEQUENCE [LARGE SCALE GENOMIC DNA]</scope>
    <source>
        <strain evidence="2 3">DSM 8475</strain>
    </source>
</reference>
<dbReference type="EMBL" id="AZGO01000008">
    <property type="protein sequence ID" value="KRM37901.1"/>
    <property type="molecule type" value="Genomic_DNA"/>
</dbReference>
<feature type="transmembrane region" description="Helical" evidence="1">
    <location>
        <begin position="48"/>
        <end position="68"/>
    </location>
</feature>
<dbReference type="Pfam" id="PF06197">
    <property type="entry name" value="DUF998"/>
    <property type="match status" value="1"/>
</dbReference>
<dbReference type="GeneID" id="87979298"/>
<feature type="transmembrane region" description="Helical" evidence="1">
    <location>
        <begin position="321"/>
        <end position="339"/>
    </location>
</feature>
<gene>
    <name evidence="2" type="ORF">FD34_GL000518</name>
</gene>
<protein>
    <submittedName>
        <fullName evidence="2">Uncharacterized protein</fullName>
    </submittedName>
</protein>
<name>A0A922PW39_9LACO</name>